<dbReference type="SUPFAM" id="SSF47729">
    <property type="entry name" value="IHF-like DNA-binding proteins"/>
    <property type="match status" value="1"/>
</dbReference>
<evidence type="ECO:0000313" key="4">
    <source>
        <dbReference type="Proteomes" id="UP000824055"/>
    </source>
</evidence>
<proteinExistence type="predicted"/>
<reference evidence="3" key="1">
    <citation type="journal article" date="2021" name="PeerJ">
        <title>Extensive microbial diversity within the chicken gut microbiome revealed by metagenomics and culture.</title>
        <authorList>
            <person name="Gilroy R."/>
            <person name="Ravi A."/>
            <person name="Getino M."/>
            <person name="Pursley I."/>
            <person name="Horton D.L."/>
            <person name="Alikhan N.F."/>
            <person name="Baker D."/>
            <person name="Gharbi K."/>
            <person name="Hall N."/>
            <person name="Watson M."/>
            <person name="Adriaenssens E.M."/>
            <person name="Foster-Nyarko E."/>
            <person name="Jarju S."/>
            <person name="Secka A."/>
            <person name="Antonio M."/>
            <person name="Oren A."/>
            <person name="Chaudhuri R.R."/>
            <person name="La Ragione R."/>
            <person name="Hildebrand F."/>
            <person name="Pallen M.J."/>
        </authorList>
    </citation>
    <scope>NUCLEOTIDE SEQUENCE</scope>
    <source>
        <strain evidence="3">ChiHecec3B27-8219</strain>
    </source>
</reference>
<dbReference type="AlphaFoldDB" id="A0A9D2JWI6"/>
<dbReference type="InterPro" id="IPR010992">
    <property type="entry name" value="IHF-like_DNA-bd_dom_sf"/>
</dbReference>
<keyword evidence="1 3" id="KW-0238">DNA-binding</keyword>
<name>A0A9D2JWI6_9BACT</name>
<feature type="domain" description="HU" evidence="2">
    <location>
        <begin position="2"/>
        <end position="130"/>
    </location>
</feature>
<organism evidence="3 4">
    <name type="scientific">Candidatus Prevotella avicola</name>
    <dbReference type="NCBI Taxonomy" id="2838738"/>
    <lineage>
        <taxon>Bacteria</taxon>
        <taxon>Pseudomonadati</taxon>
        <taxon>Bacteroidota</taxon>
        <taxon>Bacteroidia</taxon>
        <taxon>Bacteroidales</taxon>
        <taxon>Prevotellaceae</taxon>
        <taxon>Prevotella</taxon>
    </lineage>
</organism>
<sequence>MAKYVMQEAVDLNKEGKTLTYPKLIIGQCVDSNALAKQIASHTTFSRGEIVAVIDYLWSYMAENLGEGNSVKIDGLGVFTPSLAYRKGVERETEDGEGGRRNATSFCVGNINFRPEKKLMNAVNDHMHLTKAPGRFRRRVSPYTEEERLKRAKAFIAEHSVMYLADYVALSGLSRTTAYRELAKWSHDESTGILRTGNRTHAIYVLKK</sequence>
<dbReference type="NCBIfam" id="TIGR01201">
    <property type="entry name" value="HU_rel"/>
    <property type="match status" value="1"/>
</dbReference>
<dbReference type="Proteomes" id="UP000824055">
    <property type="component" value="Unassembled WGS sequence"/>
</dbReference>
<reference evidence="3" key="2">
    <citation type="submission" date="2021-04" db="EMBL/GenBank/DDBJ databases">
        <authorList>
            <person name="Gilroy R."/>
        </authorList>
    </citation>
    <scope>NUCLEOTIDE SEQUENCE</scope>
    <source>
        <strain evidence="3">ChiHecec3B27-8219</strain>
    </source>
</reference>
<dbReference type="InterPro" id="IPR041607">
    <property type="entry name" value="HU-HIG"/>
</dbReference>
<dbReference type="GO" id="GO:0003677">
    <property type="term" value="F:DNA binding"/>
    <property type="evidence" value="ECO:0007669"/>
    <property type="project" value="UniProtKB-KW"/>
</dbReference>
<dbReference type="InterPro" id="IPR005902">
    <property type="entry name" value="HU_DNA-bd_put"/>
</dbReference>
<evidence type="ECO:0000256" key="1">
    <source>
        <dbReference type="ARBA" id="ARBA00023125"/>
    </source>
</evidence>
<protein>
    <submittedName>
        <fullName evidence="3">HU family DNA-binding protein</fullName>
    </submittedName>
</protein>
<dbReference type="Gene3D" id="4.10.520.10">
    <property type="entry name" value="IHF-like DNA-binding proteins"/>
    <property type="match status" value="1"/>
</dbReference>
<accession>A0A9D2JWI6</accession>
<evidence type="ECO:0000259" key="2">
    <source>
        <dbReference type="Pfam" id="PF18291"/>
    </source>
</evidence>
<evidence type="ECO:0000313" key="3">
    <source>
        <dbReference type="EMBL" id="HIZ68529.1"/>
    </source>
</evidence>
<comment type="caution">
    <text evidence="3">The sequence shown here is derived from an EMBL/GenBank/DDBJ whole genome shotgun (WGS) entry which is preliminary data.</text>
</comment>
<dbReference type="EMBL" id="DXBE01000014">
    <property type="protein sequence ID" value="HIZ68529.1"/>
    <property type="molecule type" value="Genomic_DNA"/>
</dbReference>
<dbReference type="Pfam" id="PF18291">
    <property type="entry name" value="HU-HIG"/>
    <property type="match status" value="1"/>
</dbReference>
<gene>
    <name evidence="3" type="ORF">H9966_01360</name>
</gene>